<dbReference type="PANTHER" id="PTHR21071">
    <property type="entry name" value="UDP-N-ACETYLENOLPYRUVOYLGLUCOSAMINE REDUCTASE"/>
    <property type="match status" value="1"/>
</dbReference>
<dbReference type="InterPro" id="IPR016167">
    <property type="entry name" value="FAD-bd_PCMH_sub1"/>
</dbReference>
<dbReference type="EMBL" id="UOGL01000398">
    <property type="protein sequence ID" value="VAX40075.1"/>
    <property type="molecule type" value="Genomic_DNA"/>
</dbReference>
<dbReference type="PROSITE" id="PS51387">
    <property type="entry name" value="FAD_PCMH"/>
    <property type="match status" value="1"/>
</dbReference>
<dbReference type="UniPathway" id="UPA00219"/>
<dbReference type="InterPro" id="IPR003170">
    <property type="entry name" value="MurB"/>
</dbReference>
<dbReference type="GO" id="GO:0008360">
    <property type="term" value="P:regulation of cell shape"/>
    <property type="evidence" value="ECO:0007669"/>
    <property type="project" value="UniProtKB-KW"/>
</dbReference>
<dbReference type="GO" id="GO:0071949">
    <property type="term" value="F:FAD binding"/>
    <property type="evidence" value="ECO:0007669"/>
    <property type="project" value="InterPro"/>
</dbReference>
<dbReference type="NCBIfam" id="NF010480">
    <property type="entry name" value="PRK13905.1"/>
    <property type="match status" value="1"/>
</dbReference>
<dbReference type="Pfam" id="PF02873">
    <property type="entry name" value="MurB_C"/>
    <property type="match status" value="1"/>
</dbReference>
<dbReference type="InterPro" id="IPR011601">
    <property type="entry name" value="MurB_C"/>
</dbReference>
<dbReference type="GO" id="GO:0071555">
    <property type="term" value="P:cell wall organization"/>
    <property type="evidence" value="ECO:0007669"/>
    <property type="project" value="UniProtKB-KW"/>
</dbReference>
<dbReference type="Gene3D" id="3.30.43.10">
    <property type="entry name" value="Uridine Diphospho-n-acetylenolpyruvylglucosamine Reductase, domain 2"/>
    <property type="match status" value="1"/>
</dbReference>
<dbReference type="GO" id="GO:0051301">
    <property type="term" value="P:cell division"/>
    <property type="evidence" value="ECO:0007669"/>
    <property type="project" value="UniProtKB-KW"/>
</dbReference>
<dbReference type="Pfam" id="PF01565">
    <property type="entry name" value="FAD_binding_4"/>
    <property type="match status" value="1"/>
</dbReference>
<evidence type="ECO:0000256" key="2">
    <source>
        <dbReference type="ARBA" id="ARBA00003921"/>
    </source>
</evidence>
<comment type="cofactor">
    <cofactor evidence="1">
        <name>FAD</name>
        <dbReference type="ChEBI" id="CHEBI:57692"/>
    </cofactor>
</comment>
<keyword evidence="10" id="KW-0521">NADP</keyword>
<evidence type="ECO:0000259" key="17">
    <source>
        <dbReference type="PROSITE" id="PS51387"/>
    </source>
</evidence>
<proteinExistence type="inferred from homology"/>
<dbReference type="InterPro" id="IPR016166">
    <property type="entry name" value="FAD-bd_PCMH"/>
</dbReference>
<dbReference type="SUPFAM" id="SSF56176">
    <property type="entry name" value="FAD-binding/transporter-associated domain-like"/>
    <property type="match status" value="1"/>
</dbReference>
<dbReference type="InterPro" id="IPR006094">
    <property type="entry name" value="Oxid_FAD_bind_N"/>
</dbReference>
<keyword evidence="14" id="KW-0131">Cell cycle</keyword>
<accession>A0A3B1E3A0</accession>
<keyword evidence="9" id="KW-0274">FAD</keyword>
<keyword evidence="13 18" id="KW-0560">Oxidoreductase</keyword>
<dbReference type="PANTHER" id="PTHR21071:SF4">
    <property type="entry name" value="UDP-N-ACETYLENOLPYRUVOYLGLUCOSAMINE REDUCTASE"/>
    <property type="match status" value="1"/>
</dbReference>
<dbReference type="NCBIfam" id="TIGR00179">
    <property type="entry name" value="murB"/>
    <property type="match status" value="1"/>
</dbReference>
<comment type="function">
    <text evidence="2">Cell wall formation.</text>
</comment>
<evidence type="ECO:0000256" key="7">
    <source>
        <dbReference type="ARBA" id="ARBA00022618"/>
    </source>
</evidence>
<evidence type="ECO:0000256" key="5">
    <source>
        <dbReference type="ARBA" id="ARBA00012518"/>
    </source>
</evidence>
<evidence type="ECO:0000256" key="13">
    <source>
        <dbReference type="ARBA" id="ARBA00023002"/>
    </source>
</evidence>
<gene>
    <name evidence="18" type="ORF">MNBD_PLANCTO02-270</name>
</gene>
<keyword evidence="7" id="KW-0132">Cell division</keyword>
<feature type="domain" description="FAD-binding PCMH-type" evidence="17">
    <location>
        <begin position="24"/>
        <end position="189"/>
    </location>
</feature>
<comment type="subcellular location">
    <subcellularLocation>
        <location evidence="3">Cytoplasm</location>
    </subcellularLocation>
</comment>
<evidence type="ECO:0000256" key="4">
    <source>
        <dbReference type="ARBA" id="ARBA00004752"/>
    </source>
</evidence>
<evidence type="ECO:0000256" key="12">
    <source>
        <dbReference type="ARBA" id="ARBA00022984"/>
    </source>
</evidence>
<keyword evidence="8" id="KW-0285">Flavoprotein</keyword>
<evidence type="ECO:0000256" key="14">
    <source>
        <dbReference type="ARBA" id="ARBA00023306"/>
    </source>
</evidence>
<reference evidence="18" key="1">
    <citation type="submission" date="2018-06" db="EMBL/GenBank/DDBJ databases">
        <authorList>
            <person name="Zhirakovskaya E."/>
        </authorList>
    </citation>
    <scope>NUCLEOTIDE SEQUENCE</scope>
</reference>
<keyword evidence="11" id="KW-0133">Cell shape</keyword>
<evidence type="ECO:0000256" key="1">
    <source>
        <dbReference type="ARBA" id="ARBA00001974"/>
    </source>
</evidence>
<organism evidence="18">
    <name type="scientific">hydrothermal vent metagenome</name>
    <dbReference type="NCBI Taxonomy" id="652676"/>
    <lineage>
        <taxon>unclassified sequences</taxon>
        <taxon>metagenomes</taxon>
        <taxon>ecological metagenomes</taxon>
    </lineage>
</organism>
<comment type="catalytic activity">
    <reaction evidence="16">
        <text>UDP-N-acetyl-alpha-D-muramate + NADP(+) = UDP-N-acetyl-3-O-(1-carboxyvinyl)-alpha-D-glucosamine + NADPH + H(+)</text>
        <dbReference type="Rhea" id="RHEA:12248"/>
        <dbReference type="ChEBI" id="CHEBI:15378"/>
        <dbReference type="ChEBI" id="CHEBI:57783"/>
        <dbReference type="ChEBI" id="CHEBI:58349"/>
        <dbReference type="ChEBI" id="CHEBI:68483"/>
        <dbReference type="ChEBI" id="CHEBI:70757"/>
        <dbReference type="EC" id="1.3.1.98"/>
    </reaction>
</comment>
<dbReference type="SUPFAM" id="SSF56194">
    <property type="entry name" value="Uridine diphospho-N-Acetylenolpyruvylglucosamine reductase, MurB, C-terminal domain"/>
    <property type="match status" value="1"/>
</dbReference>
<dbReference type="GO" id="GO:0005829">
    <property type="term" value="C:cytosol"/>
    <property type="evidence" value="ECO:0007669"/>
    <property type="project" value="TreeGrafter"/>
</dbReference>
<evidence type="ECO:0000256" key="10">
    <source>
        <dbReference type="ARBA" id="ARBA00022857"/>
    </source>
</evidence>
<dbReference type="InterPro" id="IPR036635">
    <property type="entry name" value="MurB_C_sf"/>
</dbReference>
<keyword evidence="12" id="KW-0573">Peptidoglycan synthesis</keyword>
<dbReference type="Gene3D" id="3.30.465.10">
    <property type="match status" value="1"/>
</dbReference>
<evidence type="ECO:0000256" key="15">
    <source>
        <dbReference type="ARBA" id="ARBA00023316"/>
    </source>
</evidence>
<name>A0A3B1E3A0_9ZZZZ</name>
<dbReference type="GO" id="GO:0008762">
    <property type="term" value="F:UDP-N-acetylmuramate dehydrogenase activity"/>
    <property type="evidence" value="ECO:0007669"/>
    <property type="project" value="UniProtKB-EC"/>
</dbReference>
<evidence type="ECO:0000256" key="6">
    <source>
        <dbReference type="ARBA" id="ARBA00022490"/>
    </source>
</evidence>
<evidence type="ECO:0000256" key="11">
    <source>
        <dbReference type="ARBA" id="ARBA00022960"/>
    </source>
</evidence>
<dbReference type="GO" id="GO:0009252">
    <property type="term" value="P:peptidoglycan biosynthetic process"/>
    <property type="evidence" value="ECO:0007669"/>
    <property type="project" value="UniProtKB-UniPathway"/>
</dbReference>
<sequence>MSLQTNFSEITKENEPLAPHTWLKVGGTAQYFVEPRNFDELLAVINCCKAEDIPIRLLGGGSNLLVRDEGVSGAVIKLAPEGFSQISVEGTTVKAGSAALLSSVISETVQAGLAGLETMVGIPGTIGGALHGNAGGADGGIGQFVQSVTVVTSQGEQFIRKEDELSFAYRTSSIDELAIIDVTLELSEKDSDEITSRMRKGWIMKKASQPLSHQSAGCIFKNPRGHSASALIDEAGLKGTTIGNAKISDQHANFFITEEGATANDVQKLIDITRAKVLEQFDVELELEIVIW</sequence>
<comment type="pathway">
    <text evidence="4">Cell wall biogenesis; peptidoglycan biosynthesis.</text>
</comment>
<dbReference type="Gene3D" id="3.90.78.10">
    <property type="entry name" value="UDP-N-acetylenolpyruvoylglucosamine reductase, C-terminal domain"/>
    <property type="match status" value="1"/>
</dbReference>
<dbReference type="EC" id="1.3.1.98" evidence="5"/>
<keyword evidence="6" id="KW-0963">Cytoplasm</keyword>
<evidence type="ECO:0000256" key="3">
    <source>
        <dbReference type="ARBA" id="ARBA00004496"/>
    </source>
</evidence>
<evidence type="ECO:0000313" key="18">
    <source>
        <dbReference type="EMBL" id="VAX40075.1"/>
    </source>
</evidence>
<dbReference type="AlphaFoldDB" id="A0A3B1E3A0"/>
<keyword evidence="15" id="KW-0961">Cell wall biogenesis/degradation</keyword>
<evidence type="ECO:0000256" key="16">
    <source>
        <dbReference type="ARBA" id="ARBA00048914"/>
    </source>
</evidence>
<dbReference type="HAMAP" id="MF_00037">
    <property type="entry name" value="MurB"/>
    <property type="match status" value="1"/>
</dbReference>
<protein>
    <recommendedName>
        <fullName evidence="5">UDP-N-acetylmuramate dehydrogenase</fullName>
        <ecNumber evidence="5">1.3.1.98</ecNumber>
    </recommendedName>
</protein>
<evidence type="ECO:0000256" key="9">
    <source>
        <dbReference type="ARBA" id="ARBA00022827"/>
    </source>
</evidence>
<dbReference type="InterPro" id="IPR036318">
    <property type="entry name" value="FAD-bd_PCMH-like_sf"/>
</dbReference>
<dbReference type="InterPro" id="IPR016169">
    <property type="entry name" value="FAD-bd_PCMH_sub2"/>
</dbReference>
<evidence type="ECO:0000256" key="8">
    <source>
        <dbReference type="ARBA" id="ARBA00022630"/>
    </source>
</evidence>